<organism evidence="2 3">
    <name type="scientific">Saccharopolyspora spinosa</name>
    <dbReference type="NCBI Taxonomy" id="60894"/>
    <lineage>
        <taxon>Bacteria</taxon>
        <taxon>Bacillati</taxon>
        <taxon>Actinomycetota</taxon>
        <taxon>Actinomycetes</taxon>
        <taxon>Pseudonocardiales</taxon>
        <taxon>Pseudonocardiaceae</taxon>
        <taxon>Saccharopolyspora</taxon>
    </lineage>
</organism>
<feature type="transmembrane region" description="Helical" evidence="1">
    <location>
        <begin position="139"/>
        <end position="163"/>
    </location>
</feature>
<gene>
    <name evidence="2" type="ORF">A8926_7902</name>
</gene>
<protein>
    <submittedName>
        <fullName evidence="2">Uncharacterized protein</fullName>
    </submittedName>
</protein>
<evidence type="ECO:0000313" key="2">
    <source>
        <dbReference type="EMBL" id="PKW19716.1"/>
    </source>
</evidence>
<feature type="transmembrane region" description="Helical" evidence="1">
    <location>
        <begin position="35"/>
        <end position="57"/>
    </location>
</feature>
<keyword evidence="1" id="KW-1133">Transmembrane helix</keyword>
<dbReference type="EMBL" id="PJNB01000001">
    <property type="protein sequence ID" value="PKW19716.1"/>
    <property type="molecule type" value="Genomic_DNA"/>
</dbReference>
<dbReference type="STRING" id="994479.GCA_000194155_00252"/>
<dbReference type="AlphaFoldDB" id="A0A2N3Y9V1"/>
<evidence type="ECO:0000256" key="1">
    <source>
        <dbReference type="SAM" id="Phobius"/>
    </source>
</evidence>
<proteinExistence type="predicted"/>
<accession>A0A2N3Y9V1</accession>
<keyword evidence="1" id="KW-0472">Membrane</keyword>
<keyword evidence="3" id="KW-1185">Reference proteome</keyword>
<reference evidence="2" key="1">
    <citation type="submission" date="2017-12" db="EMBL/GenBank/DDBJ databases">
        <title>Sequencing the genomes of 1000 Actinobacteria strains.</title>
        <authorList>
            <person name="Klenk H.-P."/>
        </authorList>
    </citation>
    <scope>NUCLEOTIDE SEQUENCE [LARGE SCALE GENOMIC DNA]</scope>
    <source>
        <strain evidence="2">DSM 44228</strain>
    </source>
</reference>
<name>A0A2N3Y9V1_SACSN</name>
<sequence>MSPRQTAFPADDLPKRHIGHGLVPYASNLVRAQSLLFRPWVVTAVVGAVAVTAVELFAGTGPVGAAVGWLGALAGVILLPMATQLGLLVGSVVFGLRVRQVVFGAMREVASWRIGRVTFTIRWLPVTLRSQIGPWRSPVILRCWLAGLLSALVGVAVVVVGWLLADGPFGRGFVLAATPLMIYKLWPRRVPLTTSTGWLLFSLPRMRDPERADFLAAPMAARAYEALREGAIERAQTHADELAAKYPGLNATISCQAAVMESRGEYAPGVLLMLKFLAENDELPPRRMSYVLAGLAGLGFKAVEAGQLPAETLLPTAKKALDDAIRLGFPEFELSGASGLLALIEGEADRAVRLATTGADYNHSPLSRADDLVTLARAHMACHDNVAARVALAKAEELAPWSPRVVETRERLSVA</sequence>
<dbReference type="Proteomes" id="UP000233786">
    <property type="component" value="Unassembled WGS sequence"/>
</dbReference>
<comment type="caution">
    <text evidence="2">The sequence shown here is derived from an EMBL/GenBank/DDBJ whole genome shotgun (WGS) entry which is preliminary data.</text>
</comment>
<feature type="transmembrane region" description="Helical" evidence="1">
    <location>
        <begin position="69"/>
        <end position="96"/>
    </location>
</feature>
<keyword evidence="1" id="KW-0812">Transmembrane</keyword>
<evidence type="ECO:0000313" key="3">
    <source>
        <dbReference type="Proteomes" id="UP000233786"/>
    </source>
</evidence>